<evidence type="ECO:0000313" key="2">
    <source>
        <dbReference type="EMBL" id="PLM67683.1"/>
    </source>
</evidence>
<name>A0A2J4ZXC0_9ENTR</name>
<sequence>LKHYLAEYPDRYLQAQNYFDPYPQDLALRLTVN</sequence>
<reference evidence="2 3" key="1">
    <citation type="submission" date="2017-11" db="EMBL/GenBank/DDBJ databases">
        <authorList>
            <person name="Han C.G."/>
        </authorList>
    </citation>
    <scope>NUCLEOTIDE SEQUENCE [LARGE SCALE GENOMIC DNA]</scope>
    <source>
        <strain evidence="2 3">A2</strain>
    </source>
</reference>
<dbReference type="EMBL" id="PIET01000072">
    <property type="protein sequence ID" value="PLM67683.1"/>
    <property type="molecule type" value="Genomic_DNA"/>
</dbReference>
<gene>
    <name evidence="2" type="ORF">CWM85_05185</name>
</gene>
<reference evidence="2 3" key="2">
    <citation type="submission" date="2018-01" db="EMBL/GenBank/DDBJ databases">
        <title>Genomic study of Klebsiella pneumoniae.</title>
        <authorList>
            <person name="Yang Y."/>
            <person name="Bicalho R."/>
        </authorList>
    </citation>
    <scope>NUCLEOTIDE SEQUENCE [LARGE SCALE GENOMIC DNA]</scope>
    <source>
        <strain evidence="2 3">A2</strain>
    </source>
</reference>
<evidence type="ECO:0000259" key="1">
    <source>
        <dbReference type="Pfam" id="PF08349"/>
    </source>
</evidence>
<protein>
    <submittedName>
        <fullName evidence="2">DUF1722 domain-containing protein</fullName>
    </submittedName>
</protein>
<dbReference type="Proteomes" id="UP000234661">
    <property type="component" value="Unassembled WGS sequence"/>
</dbReference>
<feature type="non-terminal residue" evidence="2">
    <location>
        <position position="1"/>
    </location>
</feature>
<dbReference type="InterPro" id="IPR013560">
    <property type="entry name" value="DUF1722"/>
</dbReference>
<dbReference type="AlphaFoldDB" id="A0A2J4ZXC0"/>
<proteinExistence type="predicted"/>
<evidence type="ECO:0000313" key="3">
    <source>
        <dbReference type="Proteomes" id="UP000234661"/>
    </source>
</evidence>
<accession>A0A2J4ZXC0</accession>
<feature type="domain" description="DUF1722" evidence="1">
    <location>
        <begin position="1"/>
        <end position="23"/>
    </location>
</feature>
<dbReference type="Pfam" id="PF08349">
    <property type="entry name" value="DUF1722"/>
    <property type="match status" value="1"/>
</dbReference>
<organism evidence="2 3">
    <name type="scientific">Klebsiella michiganensis</name>
    <dbReference type="NCBI Taxonomy" id="1134687"/>
    <lineage>
        <taxon>Bacteria</taxon>
        <taxon>Pseudomonadati</taxon>
        <taxon>Pseudomonadota</taxon>
        <taxon>Gammaproteobacteria</taxon>
        <taxon>Enterobacterales</taxon>
        <taxon>Enterobacteriaceae</taxon>
        <taxon>Klebsiella/Raoultella group</taxon>
        <taxon>Klebsiella</taxon>
    </lineage>
</organism>
<comment type="caution">
    <text evidence="2">The sequence shown here is derived from an EMBL/GenBank/DDBJ whole genome shotgun (WGS) entry which is preliminary data.</text>
</comment>